<dbReference type="RefSeq" id="WP_344383531.1">
    <property type="nucleotide sequence ID" value="NZ_BAAATA010000014.1"/>
</dbReference>
<protein>
    <submittedName>
        <fullName evidence="2">Uncharacterized protein</fullName>
    </submittedName>
</protein>
<dbReference type="EMBL" id="BAAATA010000014">
    <property type="protein sequence ID" value="GAA2490358.1"/>
    <property type="molecule type" value="Genomic_DNA"/>
</dbReference>
<feature type="compositionally biased region" description="Low complexity" evidence="1">
    <location>
        <begin position="1"/>
        <end position="12"/>
    </location>
</feature>
<accession>A0ABP5Z8A6</accession>
<evidence type="ECO:0000313" key="3">
    <source>
        <dbReference type="Proteomes" id="UP001501358"/>
    </source>
</evidence>
<keyword evidence="3" id="KW-1185">Reference proteome</keyword>
<gene>
    <name evidence="2" type="ORF">GCM10010406_28100</name>
</gene>
<evidence type="ECO:0000256" key="1">
    <source>
        <dbReference type="SAM" id="MobiDB-lite"/>
    </source>
</evidence>
<name>A0ABP5Z8A6_9ACTN</name>
<feature type="region of interest" description="Disordered" evidence="1">
    <location>
        <begin position="1"/>
        <end position="33"/>
    </location>
</feature>
<comment type="caution">
    <text evidence="2">The sequence shown here is derived from an EMBL/GenBank/DDBJ whole genome shotgun (WGS) entry which is preliminary data.</text>
</comment>
<evidence type="ECO:0000313" key="2">
    <source>
        <dbReference type="EMBL" id="GAA2490358.1"/>
    </source>
</evidence>
<reference evidence="3" key="1">
    <citation type="journal article" date="2019" name="Int. J. Syst. Evol. Microbiol.">
        <title>The Global Catalogue of Microorganisms (GCM) 10K type strain sequencing project: providing services to taxonomists for standard genome sequencing and annotation.</title>
        <authorList>
            <consortium name="The Broad Institute Genomics Platform"/>
            <consortium name="The Broad Institute Genome Sequencing Center for Infectious Disease"/>
            <person name="Wu L."/>
            <person name="Ma J."/>
        </authorList>
    </citation>
    <scope>NUCLEOTIDE SEQUENCE [LARGE SCALE GENOMIC DNA]</scope>
    <source>
        <strain evidence="3">JCM 6307</strain>
    </source>
</reference>
<dbReference type="Proteomes" id="UP001501358">
    <property type="component" value="Unassembled WGS sequence"/>
</dbReference>
<sequence>MTDPTGPTGPTGPRRPAPPRARSRQHPAGRPGWTTGLCWRCEAVDRPVAWAGPVQAHGSHAPMYLCGPCDRRLGELVWAYLCRYARDR</sequence>
<organism evidence="2 3">
    <name type="scientific">Streptomyces thermolineatus</name>
    <dbReference type="NCBI Taxonomy" id="44033"/>
    <lineage>
        <taxon>Bacteria</taxon>
        <taxon>Bacillati</taxon>
        <taxon>Actinomycetota</taxon>
        <taxon>Actinomycetes</taxon>
        <taxon>Kitasatosporales</taxon>
        <taxon>Streptomycetaceae</taxon>
        <taxon>Streptomyces</taxon>
    </lineage>
</organism>
<proteinExistence type="predicted"/>